<accession>A0ACA9US09</accession>
<gene>
    <name evidence="1" type="ORF">CRV2_00008165</name>
</gene>
<reference evidence="1" key="2">
    <citation type="submission" date="2021-10" db="EMBL/GenBank/DDBJ databases">
        <authorList>
            <person name="Piombo E."/>
        </authorList>
    </citation>
    <scope>NUCLEOTIDE SEQUENCE</scope>
</reference>
<organism evidence="1 2">
    <name type="scientific">Clonostachys rosea f. rosea IK726</name>
    <dbReference type="NCBI Taxonomy" id="1349383"/>
    <lineage>
        <taxon>Eukaryota</taxon>
        <taxon>Fungi</taxon>
        <taxon>Dikarya</taxon>
        <taxon>Ascomycota</taxon>
        <taxon>Pezizomycotina</taxon>
        <taxon>Sordariomycetes</taxon>
        <taxon>Hypocreomycetidae</taxon>
        <taxon>Hypocreales</taxon>
        <taxon>Bionectriaceae</taxon>
        <taxon>Clonostachys</taxon>
    </lineage>
</organism>
<comment type="caution">
    <text evidence="1">The sequence shown here is derived from an EMBL/GenBank/DDBJ whole genome shotgun (WGS) entry which is preliminary data.</text>
</comment>
<sequence length="172" mass="19572">MPRHHRLNYDLEGVVLGDKSWMNNLPPPPPPPPPTPPPPKEKESEPVHEFIVKDEAECLKAQEEEARKSFYGEHISHLKYSEIDWTIPIKEFDAGKCIVKGIDCQPVPNSANILLILRKHFHSKKHLDWEEKMRKKAEDEAKMAVDQPNPPALPASTKRKFGDAFLASDNGE</sequence>
<keyword evidence="2" id="KW-1185">Reference proteome</keyword>
<protein>
    <submittedName>
        <fullName evidence="1">Uncharacterized protein</fullName>
    </submittedName>
</protein>
<proteinExistence type="predicted"/>
<evidence type="ECO:0000313" key="1">
    <source>
        <dbReference type="EMBL" id="CAG9956261.1"/>
    </source>
</evidence>
<dbReference type="EMBL" id="CADEHS020000645">
    <property type="protein sequence ID" value="CAG9956261.1"/>
    <property type="molecule type" value="Genomic_DNA"/>
</dbReference>
<evidence type="ECO:0000313" key="2">
    <source>
        <dbReference type="Proteomes" id="UP000836387"/>
    </source>
</evidence>
<name>A0ACA9US09_BIOOC</name>
<dbReference type="Proteomes" id="UP000836387">
    <property type="component" value="Unassembled WGS sequence"/>
</dbReference>
<reference evidence="1" key="1">
    <citation type="submission" date="2020-04" db="EMBL/GenBank/DDBJ databases">
        <authorList>
            <person name="Broberg M."/>
        </authorList>
    </citation>
    <scope>NUCLEOTIDE SEQUENCE</scope>
</reference>